<dbReference type="OrthoDB" id="9793014at2"/>
<keyword evidence="5" id="KW-0378">Hydrolase</keyword>
<evidence type="ECO:0000256" key="1">
    <source>
        <dbReference type="ARBA" id="ARBA00000830"/>
    </source>
</evidence>
<dbReference type="EC" id="3.1.3.18" evidence="4"/>
<dbReference type="InterPro" id="IPR050155">
    <property type="entry name" value="HAD-like_hydrolase_sf"/>
</dbReference>
<name>A0A1W6BUH0_9BACT</name>
<protein>
    <recommendedName>
        <fullName evidence="4">phosphoglycolate phosphatase</fullName>
        <ecNumber evidence="4">3.1.3.18</ecNumber>
    </recommendedName>
</protein>
<gene>
    <name evidence="5" type="ORF">CCUN_0068</name>
</gene>
<dbReference type="Proteomes" id="UP000192902">
    <property type="component" value="Chromosome"/>
</dbReference>
<dbReference type="SUPFAM" id="SSF56784">
    <property type="entry name" value="HAD-like"/>
    <property type="match status" value="1"/>
</dbReference>
<dbReference type="eggNOG" id="COG0546">
    <property type="taxonomic scope" value="Bacteria"/>
</dbReference>
<proteinExistence type="inferred from homology"/>
<comment type="catalytic activity">
    <reaction evidence="1">
        <text>2-phosphoglycolate + H2O = glycolate + phosphate</text>
        <dbReference type="Rhea" id="RHEA:14369"/>
        <dbReference type="ChEBI" id="CHEBI:15377"/>
        <dbReference type="ChEBI" id="CHEBI:29805"/>
        <dbReference type="ChEBI" id="CHEBI:43474"/>
        <dbReference type="ChEBI" id="CHEBI:58033"/>
        <dbReference type="EC" id="3.1.3.18"/>
    </reaction>
</comment>
<dbReference type="InterPro" id="IPR023198">
    <property type="entry name" value="PGP-like_dom2"/>
</dbReference>
<dbReference type="RefSeq" id="WP_027304970.1">
    <property type="nucleotide sequence ID" value="NZ_CP020867.1"/>
</dbReference>
<dbReference type="InterPro" id="IPR023214">
    <property type="entry name" value="HAD_sf"/>
</dbReference>
<evidence type="ECO:0000256" key="3">
    <source>
        <dbReference type="ARBA" id="ARBA00006171"/>
    </source>
</evidence>
<dbReference type="SFLD" id="SFLDG01129">
    <property type="entry name" value="C1.5:_HAD__Beta-PGM__Phosphata"/>
    <property type="match status" value="1"/>
</dbReference>
<dbReference type="GO" id="GO:0005829">
    <property type="term" value="C:cytosol"/>
    <property type="evidence" value="ECO:0007669"/>
    <property type="project" value="TreeGrafter"/>
</dbReference>
<dbReference type="Pfam" id="PF13419">
    <property type="entry name" value="HAD_2"/>
    <property type="match status" value="1"/>
</dbReference>
<dbReference type="AlphaFoldDB" id="A0A1W6BUH0"/>
<dbReference type="STRING" id="1121267.CCUN_0068"/>
<evidence type="ECO:0000256" key="2">
    <source>
        <dbReference type="ARBA" id="ARBA00004818"/>
    </source>
</evidence>
<dbReference type="EMBL" id="CP020867">
    <property type="protein sequence ID" value="ARJ55736.1"/>
    <property type="molecule type" value="Genomic_DNA"/>
</dbReference>
<evidence type="ECO:0000256" key="4">
    <source>
        <dbReference type="ARBA" id="ARBA00013078"/>
    </source>
</evidence>
<dbReference type="InterPro" id="IPR036412">
    <property type="entry name" value="HAD-like_sf"/>
</dbReference>
<dbReference type="GO" id="GO:0008967">
    <property type="term" value="F:phosphoglycolate phosphatase activity"/>
    <property type="evidence" value="ECO:0007669"/>
    <property type="project" value="UniProtKB-EC"/>
</dbReference>
<comment type="pathway">
    <text evidence="2">Organic acid metabolism; glycolate biosynthesis; glycolate from 2-phosphoglycolate: step 1/1.</text>
</comment>
<comment type="similarity">
    <text evidence="3">Belongs to the HAD-like hydrolase superfamily. CbbY/CbbZ/Gph/YieH family.</text>
</comment>
<dbReference type="SFLD" id="SFLDS00003">
    <property type="entry name" value="Haloacid_Dehalogenase"/>
    <property type="match status" value="1"/>
</dbReference>
<dbReference type="NCBIfam" id="TIGR01549">
    <property type="entry name" value="HAD-SF-IA-v1"/>
    <property type="match status" value="1"/>
</dbReference>
<reference evidence="5 6" key="1">
    <citation type="submission" date="2017-04" db="EMBL/GenBank/DDBJ databases">
        <title>Complete genome sequence of the Campylobacter cuniculorum type strain LMG24588.</title>
        <authorList>
            <person name="Miller W.G."/>
            <person name="Yee E."/>
            <person name="Revez J."/>
            <person name="Bono J.L."/>
            <person name="Rossi M."/>
        </authorList>
    </citation>
    <scope>NUCLEOTIDE SEQUENCE [LARGE SCALE GENOMIC DNA]</scope>
    <source>
        <strain evidence="5 6">LMG 24588</strain>
    </source>
</reference>
<accession>A0A1W6BUH0</accession>
<dbReference type="Gene3D" id="1.10.150.240">
    <property type="entry name" value="Putative phosphatase, domain 2"/>
    <property type="match status" value="1"/>
</dbReference>
<organism evidence="5 6">
    <name type="scientific">Campylobacter cuniculorum DSM 23162 = LMG 24588</name>
    <dbReference type="NCBI Taxonomy" id="1121267"/>
    <lineage>
        <taxon>Bacteria</taxon>
        <taxon>Pseudomonadati</taxon>
        <taxon>Campylobacterota</taxon>
        <taxon>Epsilonproteobacteria</taxon>
        <taxon>Campylobacterales</taxon>
        <taxon>Campylobacteraceae</taxon>
        <taxon>Campylobacter</taxon>
    </lineage>
</organism>
<dbReference type="PANTHER" id="PTHR43434">
    <property type="entry name" value="PHOSPHOGLYCOLATE PHOSPHATASE"/>
    <property type="match status" value="1"/>
</dbReference>
<sequence>MKKTLLFDLDGTLVDSTTAILDSCKSAFKILGLKPALDNDIKKLIGFTLDEIFIKLYKDKEELAGDFIEEYRKKYHQIYLEQTHLLPQVKEALELANGFADLAVVTTKHSCFTKPLLEFLKINHFFKALVCYDDVRFAKPHPESIFKALSILNKDRKNAFMIGDTKLDILAAKAAEISYIALNCGYESKESLKNYSELIKQNAYEAVCYIKYL</sequence>
<dbReference type="Gene3D" id="3.40.50.1000">
    <property type="entry name" value="HAD superfamily/HAD-like"/>
    <property type="match status" value="1"/>
</dbReference>
<dbReference type="KEGG" id="ccun:CCUN_0068"/>
<dbReference type="InterPro" id="IPR006439">
    <property type="entry name" value="HAD-SF_hydro_IA"/>
</dbReference>
<dbReference type="GO" id="GO:0006281">
    <property type="term" value="P:DNA repair"/>
    <property type="evidence" value="ECO:0007669"/>
    <property type="project" value="TreeGrafter"/>
</dbReference>
<dbReference type="SFLD" id="SFLDG01135">
    <property type="entry name" value="C1.5.6:_HAD__Beta-PGM__Phospha"/>
    <property type="match status" value="1"/>
</dbReference>
<dbReference type="PANTHER" id="PTHR43434:SF1">
    <property type="entry name" value="PHOSPHOGLYCOLATE PHOSPHATASE"/>
    <property type="match status" value="1"/>
</dbReference>
<dbReference type="InterPro" id="IPR041492">
    <property type="entry name" value="HAD_2"/>
</dbReference>
<evidence type="ECO:0000313" key="6">
    <source>
        <dbReference type="Proteomes" id="UP000192902"/>
    </source>
</evidence>
<evidence type="ECO:0000313" key="5">
    <source>
        <dbReference type="EMBL" id="ARJ55736.1"/>
    </source>
</evidence>